<dbReference type="CDD" id="cd02947">
    <property type="entry name" value="TRX_family"/>
    <property type="match status" value="1"/>
</dbReference>
<evidence type="ECO:0000313" key="4">
    <source>
        <dbReference type="EMBL" id="ACO15594.1"/>
    </source>
</evidence>
<protein>
    <submittedName>
        <fullName evidence="4">Thioredoxin-like protein 1</fullName>
    </submittedName>
</protein>
<name>C1C2U1_CALCM</name>
<organism evidence="4">
    <name type="scientific">Caligus clemensi</name>
    <name type="common">Sea louse</name>
    <dbReference type="NCBI Taxonomy" id="344056"/>
    <lineage>
        <taxon>Eukaryota</taxon>
        <taxon>Metazoa</taxon>
        <taxon>Ecdysozoa</taxon>
        <taxon>Arthropoda</taxon>
        <taxon>Crustacea</taxon>
        <taxon>Multicrustacea</taxon>
        <taxon>Hexanauplia</taxon>
        <taxon>Copepoda</taxon>
        <taxon>Siphonostomatoida</taxon>
        <taxon>Caligidae</taxon>
        <taxon>Caligus</taxon>
    </lineage>
</organism>
<evidence type="ECO:0000256" key="1">
    <source>
        <dbReference type="ARBA" id="ARBA00023157"/>
    </source>
</evidence>
<dbReference type="Pfam" id="PF06201">
    <property type="entry name" value="PITH"/>
    <property type="match status" value="1"/>
</dbReference>
<dbReference type="AlphaFoldDB" id="C1C2U1"/>
<dbReference type="InterPro" id="IPR017937">
    <property type="entry name" value="Thioredoxin_CS"/>
</dbReference>
<dbReference type="PROSITE" id="PS51352">
    <property type="entry name" value="THIOREDOXIN_2"/>
    <property type="match status" value="1"/>
</dbReference>
<dbReference type="SUPFAM" id="SSF52833">
    <property type="entry name" value="Thioredoxin-like"/>
    <property type="match status" value="1"/>
</dbReference>
<accession>C1C2U1</accession>
<evidence type="ECO:0000259" key="2">
    <source>
        <dbReference type="PROSITE" id="PS51352"/>
    </source>
</evidence>
<dbReference type="InterPro" id="IPR008979">
    <property type="entry name" value="Galactose-bd-like_sf"/>
</dbReference>
<sequence>MGVITVAEDGQWSLELANAGTRLVVVDFTASWCGPCKSIAPVFEELPSKYPEAVFLQVDVDVCPGTAGDQGVSSMPTFLFYRNKIRIDRCQGADPGALEGKVKKHYGDGETPADCGVKGYMELSSFVDKRKCECLNQDDDHPYTHALNAKGGGFLASDCDEQIILSVTFTQAVKVHSLILKAPSDKGPKQIRIFQNHPTTLDFEKADSMIATQDLERTKEQLEGEPITLRFVKFQSVQNIQFFIKDNQEGGDVTQVDYFSIIGTPISTSNMNDFAKVPGKNEK</sequence>
<dbReference type="Gene3D" id="2.60.120.470">
    <property type="entry name" value="PITH domain"/>
    <property type="match status" value="1"/>
</dbReference>
<dbReference type="Pfam" id="PF00085">
    <property type="entry name" value="Thioredoxin"/>
    <property type="match status" value="1"/>
</dbReference>
<evidence type="ECO:0000259" key="3">
    <source>
        <dbReference type="PROSITE" id="PS51532"/>
    </source>
</evidence>
<dbReference type="EMBL" id="BT081170">
    <property type="protein sequence ID" value="ACO15594.1"/>
    <property type="molecule type" value="mRNA"/>
</dbReference>
<dbReference type="SUPFAM" id="SSF49785">
    <property type="entry name" value="Galactose-binding domain-like"/>
    <property type="match status" value="1"/>
</dbReference>
<dbReference type="PRINTS" id="PR00421">
    <property type="entry name" value="THIOREDOXIN"/>
</dbReference>
<proteinExistence type="evidence at transcript level"/>
<gene>
    <name evidence="4" type="primary">TXNL1</name>
</gene>
<feature type="domain" description="Thioredoxin" evidence="2">
    <location>
        <begin position="1"/>
        <end position="125"/>
    </location>
</feature>
<dbReference type="Gene3D" id="3.40.30.10">
    <property type="entry name" value="Glutaredoxin"/>
    <property type="match status" value="1"/>
</dbReference>
<dbReference type="InterPro" id="IPR013766">
    <property type="entry name" value="Thioredoxin_domain"/>
</dbReference>
<reference evidence="4" key="1">
    <citation type="submission" date="2009-03" db="EMBL/GenBank/DDBJ databases">
        <title>Caligus clemensi ESTs and full-length cDNAs.</title>
        <authorList>
            <person name="Yasuike M."/>
            <person name="von Schalburg K."/>
            <person name="Cooper G."/>
            <person name="Leong J."/>
            <person name="Jones S.R.M."/>
            <person name="Koop B.F."/>
        </authorList>
    </citation>
    <scope>NUCLEOTIDE SEQUENCE</scope>
    <source>
        <tissue evidence="4">Whole</tissue>
    </source>
</reference>
<dbReference type="PROSITE" id="PS00194">
    <property type="entry name" value="THIOREDOXIN_1"/>
    <property type="match status" value="1"/>
</dbReference>
<dbReference type="PROSITE" id="PS51532">
    <property type="entry name" value="PITH"/>
    <property type="match status" value="1"/>
</dbReference>
<dbReference type="InterPro" id="IPR036249">
    <property type="entry name" value="Thioredoxin-like_sf"/>
</dbReference>
<feature type="domain" description="PITH" evidence="3">
    <location>
        <begin position="112"/>
        <end position="281"/>
    </location>
</feature>
<dbReference type="PANTHER" id="PTHR46115">
    <property type="entry name" value="THIOREDOXIN-LIKE PROTEIN 1"/>
    <property type="match status" value="1"/>
</dbReference>
<keyword evidence="1" id="KW-1015">Disulfide bond</keyword>
<dbReference type="InterPro" id="IPR010400">
    <property type="entry name" value="PITH_dom"/>
</dbReference>
<dbReference type="GO" id="GO:0005737">
    <property type="term" value="C:cytoplasm"/>
    <property type="evidence" value="ECO:0007669"/>
    <property type="project" value="UniProtKB-ARBA"/>
</dbReference>
<dbReference type="InterPro" id="IPR037047">
    <property type="entry name" value="PITH_dom_sf"/>
</dbReference>